<feature type="domain" description="DUF3817" evidence="7">
    <location>
        <begin position="2"/>
        <end position="88"/>
    </location>
</feature>
<name>A0A1L8CKE9_9PROT</name>
<evidence type="ECO:0000259" key="7">
    <source>
        <dbReference type="Pfam" id="PF12823"/>
    </source>
</evidence>
<dbReference type="RefSeq" id="WP_072658551.1">
    <property type="nucleotide sequence ID" value="NZ_BDFD01000002.1"/>
</dbReference>
<dbReference type="GO" id="GO:0005886">
    <property type="term" value="C:plasma membrane"/>
    <property type="evidence" value="ECO:0007669"/>
    <property type="project" value="UniProtKB-SubCell"/>
</dbReference>
<dbReference type="InterPro" id="IPR023845">
    <property type="entry name" value="DUF3817_TM"/>
</dbReference>
<keyword evidence="9" id="KW-1185">Reference proteome</keyword>
<evidence type="ECO:0000256" key="3">
    <source>
        <dbReference type="ARBA" id="ARBA00022692"/>
    </source>
</evidence>
<accession>A0A1L8CKE9</accession>
<dbReference type="EMBL" id="BDFD01000002">
    <property type="protein sequence ID" value="GAV19355.1"/>
    <property type="molecule type" value="Genomic_DNA"/>
</dbReference>
<dbReference type="OrthoDB" id="9342687at2"/>
<comment type="caution">
    <text evidence="8">The sequence shown here is derived from an EMBL/GenBank/DDBJ whole genome shotgun (WGS) entry which is preliminary data.</text>
</comment>
<evidence type="ECO:0000256" key="6">
    <source>
        <dbReference type="SAM" id="Phobius"/>
    </source>
</evidence>
<feature type="transmembrane region" description="Helical" evidence="6">
    <location>
        <begin position="65"/>
        <end position="83"/>
    </location>
</feature>
<dbReference type="AlphaFoldDB" id="A0A1L8CKE9"/>
<keyword evidence="2" id="KW-1003">Cell membrane</keyword>
<protein>
    <recommendedName>
        <fullName evidence="7">DUF3817 domain-containing protein</fullName>
    </recommendedName>
</protein>
<evidence type="ECO:0000256" key="4">
    <source>
        <dbReference type="ARBA" id="ARBA00022989"/>
    </source>
</evidence>
<feature type="transmembrane region" description="Helical" evidence="6">
    <location>
        <begin position="7"/>
        <end position="28"/>
    </location>
</feature>
<dbReference type="Pfam" id="PF12823">
    <property type="entry name" value="DUF3817"/>
    <property type="match status" value="1"/>
</dbReference>
<dbReference type="PANTHER" id="PTHR40077:SF1">
    <property type="entry name" value="MEMBRANE PROTEIN"/>
    <property type="match status" value="1"/>
</dbReference>
<evidence type="ECO:0000313" key="9">
    <source>
        <dbReference type="Proteomes" id="UP000231632"/>
    </source>
</evidence>
<evidence type="ECO:0000256" key="2">
    <source>
        <dbReference type="ARBA" id="ARBA00022475"/>
    </source>
</evidence>
<evidence type="ECO:0000313" key="8">
    <source>
        <dbReference type="EMBL" id="GAV19355.1"/>
    </source>
</evidence>
<dbReference type="PANTHER" id="PTHR40077">
    <property type="entry name" value="MEMBRANE PROTEIN-RELATED"/>
    <property type="match status" value="1"/>
</dbReference>
<keyword evidence="4 6" id="KW-1133">Transmembrane helix</keyword>
<dbReference type="NCBIfam" id="TIGR03954">
    <property type="entry name" value="integ_memb_HG"/>
    <property type="match status" value="1"/>
</dbReference>
<sequence length="95" mass="11126">MLQTFRILSFIEGLSFIGLLFIAMPAKYFFDNDLVAIAGPFHGVLWMAYLPMLEIVSRQQEWSKSIWNFAFITSVLPFGFFFLEKRFRNNSITCQ</sequence>
<dbReference type="Proteomes" id="UP000231632">
    <property type="component" value="Unassembled WGS sequence"/>
</dbReference>
<gene>
    <name evidence="8" type="ORF">MMIC_P0289</name>
</gene>
<keyword evidence="3 6" id="KW-0812">Transmembrane</keyword>
<organism evidence="8 9">
    <name type="scientific">Mariprofundus micogutta</name>
    <dbReference type="NCBI Taxonomy" id="1921010"/>
    <lineage>
        <taxon>Bacteria</taxon>
        <taxon>Pseudomonadati</taxon>
        <taxon>Pseudomonadota</taxon>
        <taxon>Candidatius Mariprofundia</taxon>
        <taxon>Mariprofundales</taxon>
        <taxon>Mariprofundaceae</taxon>
        <taxon>Mariprofundus</taxon>
    </lineage>
</organism>
<proteinExistence type="predicted"/>
<evidence type="ECO:0000256" key="5">
    <source>
        <dbReference type="ARBA" id="ARBA00023136"/>
    </source>
</evidence>
<comment type="subcellular location">
    <subcellularLocation>
        <location evidence="1">Cell membrane</location>
        <topology evidence="1">Multi-pass membrane protein</topology>
    </subcellularLocation>
</comment>
<keyword evidence="5 6" id="KW-0472">Membrane</keyword>
<dbReference type="STRING" id="1921010.MMIC_P0289"/>
<reference evidence="8 9" key="1">
    <citation type="journal article" date="2017" name="Arch. Microbiol.">
        <title>Mariprofundus micogutta sp. nov., a novel iron-oxidizing zetaproteobacterium isolated from a deep-sea hydrothermal field at the Bayonnaise knoll of the Izu-Ogasawara arc, and a description of Mariprofundales ord. nov. and Zetaproteobacteria classis nov.</title>
        <authorList>
            <person name="Makita H."/>
            <person name="Tanaka E."/>
            <person name="Mitsunobu S."/>
            <person name="Miyazaki M."/>
            <person name="Nunoura T."/>
            <person name="Uematsu K."/>
            <person name="Takaki Y."/>
            <person name="Nishi S."/>
            <person name="Shimamura S."/>
            <person name="Takai K."/>
        </authorList>
    </citation>
    <scope>NUCLEOTIDE SEQUENCE [LARGE SCALE GENOMIC DNA]</scope>
    <source>
        <strain evidence="8 9">ET2</strain>
    </source>
</reference>
<evidence type="ECO:0000256" key="1">
    <source>
        <dbReference type="ARBA" id="ARBA00004651"/>
    </source>
</evidence>
<feature type="transmembrane region" description="Helical" evidence="6">
    <location>
        <begin position="34"/>
        <end position="53"/>
    </location>
</feature>